<keyword evidence="2" id="KW-1185">Reference proteome</keyword>
<organism evidence="1 2">
    <name type="scientific">Bauhinia variegata</name>
    <name type="common">Purple orchid tree</name>
    <name type="synonym">Phanera variegata</name>
    <dbReference type="NCBI Taxonomy" id="167791"/>
    <lineage>
        <taxon>Eukaryota</taxon>
        <taxon>Viridiplantae</taxon>
        <taxon>Streptophyta</taxon>
        <taxon>Embryophyta</taxon>
        <taxon>Tracheophyta</taxon>
        <taxon>Spermatophyta</taxon>
        <taxon>Magnoliopsida</taxon>
        <taxon>eudicotyledons</taxon>
        <taxon>Gunneridae</taxon>
        <taxon>Pentapetalae</taxon>
        <taxon>rosids</taxon>
        <taxon>fabids</taxon>
        <taxon>Fabales</taxon>
        <taxon>Fabaceae</taxon>
        <taxon>Cercidoideae</taxon>
        <taxon>Cercideae</taxon>
        <taxon>Bauhiniinae</taxon>
        <taxon>Bauhinia</taxon>
    </lineage>
</organism>
<evidence type="ECO:0000313" key="1">
    <source>
        <dbReference type="EMBL" id="KAI4299601.1"/>
    </source>
</evidence>
<proteinExistence type="predicted"/>
<gene>
    <name evidence="1" type="ORF">L6164_033044</name>
</gene>
<name>A0ACB9KQS6_BAUVA</name>
<dbReference type="EMBL" id="CM039438">
    <property type="protein sequence ID" value="KAI4299601.1"/>
    <property type="molecule type" value="Genomic_DNA"/>
</dbReference>
<accession>A0ACB9KQS6</accession>
<reference evidence="1 2" key="1">
    <citation type="journal article" date="2022" name="DNA Res.">
        <title>Chromosomal-level genome assembly of the orchid tree Bauhinia variegata (Leguminosae; Cercidoideae) supports the allotetraploid origin hypothesis of Bauhinia.</title>
        <authorList>
            <person name="Zhong Y."/>
            <person name="Chen Y."/>
            <person name="Zheng D."/>
            <person name="Pang J."/>
            <person name="Liu Y."/>
            <person name="Luo S."/>
            <person name="Meng S."/>
            <person name="Qian L."/>
            <person name="Wei D."/>
            <person name="Dai S."/>
            <person name="Zhou R."/>
        </authorList>
    </citation>
    <scope>NUCLEOTIDE SEQUENCE [LARGE SCALE GENOMIC DNA]</scope>
    <source>
        <strain evidence="1">BV-YZ2020</strain>
    </source>
</reference>
<protein>
    <submittedName>
        <fullName evidence="1">Uncharacterized protein</fullName>
    </submittedName>
</protein>
<comment type="caution">
    <text evidence="1">The sequence shown here is derived from an EMBL/GenBank/DDBJ whole genome shotgun (WGS) entry which is preliminary data.</text>
</comment>
<sequence length="393" mass="44499">MLVCECEGRWKQERDALLHLKAIAGLKEWGEKKWVDGTDCCRWSGVRCNTRRRVSELNLSWMRDDEDLGNWYLNLSDFQAFDDIKILQLHDNNIAGFVEKKGNEIFLWQVSLESLDLSVNQLSNDYIISFLSGFQHLKSLDLSYNQLEGSLDINGICALSKLERLDLSYNFNIGGFVVPQGNERFSWQTCRPEVLALSHNNLSNDITSSFNWFSHLKFLDLSYNQLEGSLDISGICALSKLEELNLSYNDNISGFVVPQGTNIYLDNLKVLHLEGLKMDGSMLRQSLRAFSSVRELYMNSSTFNGTIVAADFGDLVKLEKLILDESSNIGNEFLKSIGVLTSLKVLSLNSCGIKGSFPIEGWSELKKLEVQYPIASVNFLLRLKKGNLSLLMK</sequence>
<evidence type="ECO:0000313" key="2">
    <source>
        <dbReference type="Proteomes" id="UP000828941"/>
    </source>
</evidence>
<dbReference type="Proteomes" id="UP000828941">
    <property type="component" value="Chromosome 13"/>
</dbReference>